<name>A0ABW1P1F4_9PSEU</name>
<feature type="compositionally biased region" description="Low complexity" evidence="1">
    <location>
        <begin position="158"/>
        <end position="172"/>
    </location>
</feature>
<dbReference type="Proteomes" id="UP001596220">
    <property type="component" value="Unassembled WGS sequence"/>
</dbReference>
<feature type="region of interest" description="Disordered" evidence="1">
    <location>
        <begin position="193"/>
        <end position="221"/>
    </location>
</feature>
<feature type="region of interest" description="Disordered" evidence="1">
    <location>
        <begin position="147"/>
        <end position="173"/>
    </location>
</feature>
<dbReference type="EMBL" id="JBHSQO010000006">
    <property type="protein sequence ID" value="MFC6089409.1"/>
    <property type="molecule type" value="Genomic_DNA"/>
</dbReference>
<feature type="compositionally biased region" description="Polar residues" evidence="1">
    <location>
        <begin position="287"/>
        <end position="299"/>
    </location>
</feature>
<gene>
    <name evidence="2" type="ORF">ACFP3R_09010</name>
</gene>
<keyword evidence="3" id="KW-1185">Reference proteome</keyword>
<evidence type="ECO:0000256" key="1">
    <source>
        <dbReference type="SAM" id="MobiDB-lite"/>
    </source>
</evidence>
<evidence type="ECO:0000313" key="3">
    <source>
        <dbReference type="Proteomes" id="UP001596220"/>
    </source>
</evidence>
<organism evidence="2 3">
    <name type="scientific">Saccharothrix lopnurensis</name>
    <dbReference type="NCBI Taxonomy" id="1670621"/>
    <lineage>
        <taxon>Bacteria</taxon>
        <taxon>Bacillati</taxon>
        <taxon>Actinomycetota</taxon>
        <taxon>Actinomycetes</taxon>
        <taxon>Pseudonocardiales</taxon>
        <taxon>Pseudonocardiaceae</taxon>
        <taxon>Saccharothrix</taxon>
    </lineage>
</organism>
<sequence length="322" mass="32496">MAVPDAVRRSGSLLVRALTVGGLATAAWLVCAGSAAAEDHPGDVADLLAAPDLHSPGAYSPGAHSPAADFAFGTDFPSTAADLGFDERRAQADALLHAAVPAHGSAGIFEIPPLFFVPQLVVPQPVEQPAGVSQVLANEAFFADTPFADDPFTDEGQSYSGSTHSTYSHSGSATNTMPAPMYEAKVAAKAAARAAAEATPASPIEDPPPTPPATPTADPAPWAITTTFSTAAPDAQSTRTAEVTWEAPEHNVPAPAPKQAPAPSAPTASSSSADNGGGHRGGLIASLTGQSGVERTTAWSVERRDDGRSPGSVPGLPSTSPD</sequence>
<comment type="caution">
    <text evidence="2">The sequence shown here is derived from an EMBL/GenBank/DDBJ whole genome shotgun (WGS) entry which is preliminary data.</text>
</comment>
<reference evidence="3" key="1">
    <citation type="journal article" date="2019" name="Int. J. Syst. Evol. Microbiol.">
        <title>The Global Catalogue of Microorganisms (GCM) 10K type strain sequencing project: providing services to taxonomists for standard genome sequencing and annotation.</title>
        <authorList>
            <consortium name="The Broad Institute Genomics Platform"/>
            <consortium name="The Broad Institute Genome Sequencing Center for Infectious Disease"/>
            <person name="Wu L."/>
            <person name="Ma J."/>
        </authorList>
    </citation>
    <scope>NUCLEOTIDE SEQUENCE [LARGE SCALE GENOMIC DNA]</scope>
    <source>
        <strain evidence="3">CGMCC 4.7246</strain>
    </source>
</reference>
<feature type="compositionally biased region" description="Low complexity" evidence="1">
    <location>
        <begin position="193"/>
        <end position="204"/>
    </location>
</feature>
<proteinExistence type="predicted"/>
<evidence type="ECO:0000313" key="2">
    <source>
        <dbReference type="EMBL" id="MFC6089409.1"/>
    </source>
</evidence>
<dbReference type="RefSeq" id="WP_380634566.1">
    <property type="nucleotide sequence ID" value="NZ_JBHSQO010000006.1"/>
</dbReference>
<feature type="compositionally biased region" description="Pro residues" evidence="1">
    <location>
        <begin position="205"/>
        <end position="214"/>
    </location>
</feature>
<accession>A0ABW1P1F4</accession>
<protein>
    <submittedName>
        <fullName evidence="2">Uncharacterized protein</fullName>
    </submittedName>
</protein>
<feature type="compositionally biased region" description="Pro residues" evidence="1">
    <location>
        <begin position="254"/>
        <end position="264"/>
    </location>
</feature>
<feature type="region of interest" description="Disordered" evidence="1">
    <location>
        <begin position="250"/>
        <end position="322"/>
    </location>
</feature>